<dbReference type="GO" id="GO:0032259">
    <property type="term" value="P:methylation"/>
    <property type="evidence" value="ECO:0007669"/>
    <property type="project" value="UniProtKB-KW"/>
</dbReference>
<evidence type="ECO:0000256" key="1">
    <source>
        <dbReference type="ARBA" id="ARBA00011975"/>
    </source>
</evidence>
<dbReference type="AlphaFoldDB" id="A0ABD4ADG4"/>
<evidence type="ECO:0000256" key="6">
    <source>
        <dbReference type="PROSITE-ProRule" id="PRU01016"/>
    </source>
</evidence>
<dbReference type="PRINTS" id="PR00507">
    <property type="entry name" value="N12N6MTFRASE"/>
</dbReference>
<keyword evidence="5" id="KW-0680">Restriction system</keyword>
<proteinExistence type="inferred from homology"/>
<dbReference type="Pfam" id="PF07669">
    <property type="entry name" value="Eco57I"/>
    <property type="match status" value="1"/>
</dbReference>
<evidence type="ECO:0000256" key="4">
    <source>
        <dbReference type="ARBA" id="ARBA00022691"/>
    </source>
</evidence>
<evidence type="ECO:0000256" key="2">
    <source>
        <dbReference type="ARBA" id="ARBA00022603"/>
    </source>
</evidence>
<organism evidence="8 9">
    <name type="scientific">Bifidobacterium coryneforme</name>
    <dbReference type="NCBI Taxonomy" id="1687"/>
    <lineage>
        <taxon>Bacteria</taxon>
        <taxon>Bacillati</taxon>
        <taxon>Actinomycetota</taxon>
        <taxon>Actinomycetes</taxon>
        <taxon>Bifidobacteriales</taxon>
        <taxon>Bifidobacteriaceae</taxon>
        <taxon>Bifidobacterium</taxon>
    </lineage>
</organism>
<comment type="similarity">
    <text evidence="6">Belongs to the class I-like SAM-binding methyltransferase superfamily. C5-methyltransferase family.</text>
</comment>
<dbReference type="CDD" id="cd02440">
    <property type="entry name" value="AdoMet_MTases"/>
    <property type="match status" value="1"/>
</dbReference>
<reference evidence="8 9" key="1">
    <citation type="submission" date="2014-12" db="EMBL/GenBank/DDBJ databases">
        <title>Comparative genomics of the lactic acid bacteria isolated from the honey bee gut.</title>
        <authorList>
            <person name="Ellegaard K.M."/>
            <person name="Tamarit D."/>
            <person name="Javelind E."/>
            <person name="Olofsson T."/>
            <person name="Andersson S.G."/>
            <person name="Vasquez A."/>
        </authorList>
    </citation>
    <scope>NUCLEOTIDE SEQUENCE [LARGE SCALE GENOMIC DNA]</scope>
    <source>
        <strain evidence="8 9">Bma6</strain>
    </source>
</reference>
<dbReference type="Gene3D" id="3.40.50.150">
    <property type="entry name" value="Vaccinia Virus protein VP39"/>
    <property type="match status" value="2"/>
</dbReference>
<sequence>MVNTLLLRAGEGLASRNELSCQKVRHKNLCERLLVKDEMQNADASFLHLLYCLSMNSVKAKNSYISLFSSGGIGDIGFHDENFFCVASAELLSKRIEVQRINHIADERRLICGDLLLPGPFNAVLSLTEEYKAKQHQPVTAVIATPPCQGMSVANHKKGDELKRNSLVVRSIEVIQRVKPLVFIFENVPAFMKTICTGQDGINRPIRDEIEADLGSTYEFYSQVLQLSNYGSPSSRTRSLTIGVRNDITWVTPLDLFPKKKTAPMLRELIGDLPRLSEMGQSADEDILHSFRPYDPRMRSWIHDLTEGQSAFDNKDPLKRPHRMVDGKVIQNVQKNGDKYRRVPWDAVAPCVHTRNDILASQNTIHPEDDRVFSIRELMRMMGVRDDYVWFQEQEKINTASGMNELKTHAVNIRQCLGEAIPVPVTQSIAHNIASCLTPFLRFSSQHPKRAHVSEWSTELQKSAYLEVPALRKKNYAAYYTEPLIAFSVVKRALAAYRERQKKTIQVLEPSCGSGVFIQTLNQFAEFYSIDLTSIDIDAEVVAQARNRFSGSTNFANLSIRNADFLEEDSSELARFDLVVGNPPFGREKSDKASTWKKDTELSVRFIRKALSISRKIAFVLPKAILHAAYYQDVRNTIASTTSVKHILDFGEFTFPDVKIETVGLVVENNCDTLNKPRLLSIKSWPRQCVETGPTEYYLDQRFPTWVIYRDSEFDSTAKSLDLGAFKVWRDRRISRRLAVSDGVRVLRGRNIGANGRFNQDSRDYMVSATAAMPIQAAIKKLPGKSKYLAPNLSYKPRVMALGEREDAVPDGSCAVLYGTLTSAQSSGFISFASSETFRRFYRVACNYSTRSINIDPCLVFWWGVPETVPNVSASIDVVADSFK</sequence>
<dbReference type="GO" id="GO:0009007">
    <property type="term" value="F:site-specific DNA-methyltransferase (adenine-specific) activity"/>
    <property type="evidence" value="ECO:0007669"/>
    <property type="project" value="UniProtKB-EC"/>
</dbReference>
<dbReference type="PANTHER" id="PTHR10629">
    <property type="entry name" value="CYTOSINE-SPECIFIC METHYLTRANSFERASE"/>
    <property type="match status" value="1"/>
</dbReference>
<comment type="caution">
    <text evidence="8">The sequence shown here is derived from an EMBL/GenBank/DDBJ whole genome shotgun (WGS) entry which is preliminary data.</text>
</comment>
<dbReference type="InterPro" id="IPR011639">
    <property type="entry name" value="MethylTrfase_TaqI-like_dom"/>
</dbReference>
<dbReference type="InterPro" id="IPR002052">
    <property type="entry name" value="DNA_methylase_N6_adenine_CS"/>
</dbReference>
<dbReference type="InterPro" id="IPR029063">
    <property type="entry name" value="SAM-dependent_MTases_sf"/>
</dbReference>
<evidence type="ECO:0000256" key="3">
    <source>
        <dbReference type="ARBA" id="ARBA00022679"/>
    </source>
</evidence>
<keyword evidence="4 6" id="KW-0949">S-adenosyl-L-methionine</keyword>
<dbReference type="PROSITE" id="PS00092">
    <property type="entry name" value="N6_MTASE"/>
    <property type="match status" value="1"/>
</dbReference>
<dbReference type="InterPro" id="IPR001525">
    <property type="entry name" value="C5_MeTfrase"/>
</dbReference>
<evidence type="ECO:0000256" key="5">
    <source>
        <dbReference type="ARBA" id="ARBA00022747"/>
    </source>
</evidence>
<dbReference type="SUPFAM" id="SSF53335">
    <property type="entry name" value="S-adenosyl-L-methionine-dependent methyltransferases"/>
    <property type="match status" value="2"/>
</dbReference>
<dbReference type="PROSITE" id="PS51679">
    <property type="entry name" value="SAM_MT_C5"/>
    <property type="match status" value="1"/>
</dbReference>
<keyword evidence="2 6" id="KW-0489">Methyltransferase</keyword>
<dbReference type="EMBL" id="JXBX01000009">
    <property type="protein sequence ID" value="KJY53601.1"/>
    <property type="molecule type" value="Genomic_DNA"/>
</dbReference>
<dbReference type="EC" id="2.1.1.37" evidence="1"/>
<evidence type="ECO:0000259" key="7">
    <source>
        <dbReference type="Pfam" id="PF07669"/>
    </source>
</evidence>
<dbReference type="InterPro" id="IPR050390">
    <property type="entry name" value="C5-Methyltransferase"/>
</dbReference>
<gene>
    <name evidence="8" type="ORF">JF68_09600</name>
</gene>
<name>A0ABD4ADG4_9BIFI</name>
<feature type="active site" evidence="6">
    <location>
        <position position="148"/>
    </location>
</feature>
<keyword evidence="3 6" id="KW-0808">Transferase</keyword>
<dbReference type="Proteomes" id="UP000033652">
    <property type="component" value="Unassembled WGS sequence"/>
</dbReference>
<feature type="domain" description="Type II methyltransferase M.TaqI-like" evidence="7">
    <location>
        <begin position="543"/>
        <end position="652"/>
    </location>
</feature>
<protein>
    <recommendedName>
        <fullName evidence="1">DNA (cytosine-5-)-methyltransferase</fullName>
        <ecNumber evidence="1">2.1.1.37</ecNumber>
    </recommendedName>
</protein>
<dbReference type="Gene3D" id="3.90.120.10">
    <property type="entry name" value="DNA Methylase, subunit A, domain 2"/>
    <property type="match status" value="1"/>
</dbReference>
<evidence type="ECO:0000313" key="8">
    <source>
        <dbReference type="EMBL" id="KJY53601.1"/>
    </source>
</evidence>
<evidence type="ECO:0000313" key="9">
    <source>
        <dbReference type="Proteomes" id="UP000033652"/>
    </source>
</evidence>
<accession>A0ABD4ADG4</accession>
<dbReference type="GO" id="GO:0009307">
    <property type="term" value="P:DNA restriction-modification system"/>
    <property type="evidence" value="ECO:0007669"/>
    <property type="project" value="UniProtKB-KW"/>
</dbReference>
<dbReference type="Pfam" id="PF00145">
    <property type="entry name" value="DNA_methylase"/>
    <property type="match status" value="1"/>
</dbReference>
<dbReference type="PANTHER" id="PTHR10629:SF52">
    <property type="entry name" value="DNA (CYTOSINE-5)-METHYLTRANSFERASE 1"/>
    <property type="match status" value="1"/>
</dbReference>